<evidence type="ECO:0000313" key="1">
    <source>
        <dbReference type="EMBL" id="QHT94701.1"/>
    </source>
</evidence>
<organism evidence="1">
    <name type="scientific">viral metagenome</name>
    <dbReference type="NCBI Taxonomy" id="1070528"/>
    <lineage>
        <taxon>unclassified sequences</taxon>
        <taxon>metagenomes</taxon>
        <taxon>organismal metagenomes</taxon>
    </lineage>
</organism>
<accession>A0A6C0IN92</accession>
<proteinExistence type="predicted"/>
<protein>
    <submittedName>
        <fullName evidence="1">Uncharacterized protein</fullName>
    </submittedName>
</protein>
<dbReference type="EMBL" id="MN740229">
    <property type="protein sequence ID" value="QHT94701.1"/>
    <property type="molecule type" value="Genomic_DNA"/>
</dbReference>
<sequence>MSDLKIINIQFKDPNENKNTNVNEKQSKKRAITTTALWKANEKDISVEKQQDYIKELKTNHIQSTNICKVISRQIKQKISGYRNQDILKNKLEKEKLISFEKTITLLDDCKLSCYYCKEQVLVLYENVREPTQWSLDRLDNDFGHNVGNVVISCLSCNLRRKTMYHERFAFTKQLNIVKKM</sequence>
<dbReference type="Gene3D" id="3.30.40.220">
    <property type="match status" value="1"/>
</dbReference>
<dbReference type="AlphaFoldDB" id="A0A6C0IN92"/>
<name>A0A6C0IN92_9ZZZZ</name>
<reference evidence="1" key="1">
    <citation type="journal article" date="2020" name="Nature">
        <title>Giant virus diversity and host interactions through global metagenomics.</title>
        <authorList>
            <person name="Schulz F."/>
            <person name="Roux S."/>
            <person name="Paez-Espino D."/>
            <person name="Jungbluth S."/>
            <person name="Walsh D.A."/>
            <person name="Denef V.J."/>
            <person name="McMahon K.D."/>
            <person name="Konstantinidis K.T."/>
            <person name="Eloe-Fadrosh E.A."/>
            <person name="Kyrpides N.C."/>
            <person name="Woyke T."/>
        </authorList>
    </citation>
    <scope>NUCLEOTIDE SEQUENCE</scope>
    <source>
        <strain evidence="1">GVMAG-M-3300024261-26</strain>
    </source>
</reference>